<dbReference type="NCBIfam" id="TIGR01099">
    <property type="entry name" value="galU"/>
    <property type="match status" value="1"/>
</dbReference>
<dbReference type="AlphaFoldDB" id="A0A076LHE0"/>
<dbReference type="InterPro" id="IPR005835">
    <property type="entry name" value="NTP_transferase_dom"/>
</dbReference>
<dbReference type="SUPFAM" id="SSF53448">
    <property type="entry name" value="Nucleotide-diphospho-sugar transferases"/>
    <property type="match status" value="1"/>
</dbReference>
<dbReference type="KEGG" id="mjh:JH146_0093"/>
<evidence type="ECO:0000256" key="3">
    <source>
        <dbReference type="ARBA" id="ARBA00022679"/>
    </source>
</evidence>
<dbReference type="HOGENOM" id="CLU_029499_1_0_2"/>
<feature type="domain" description="Nucleotidyl transferase" evidence="7">
    <location>
        <begin position="4"/>
        <end position="263"/>
    </location>
</feature>
<dbReference type="OrthoDB" id="15372at2157"/>
<dbReference type="GO" id="GO:0006011">
    <property type="term" value="P:UDP-alpha-D-glucose metabolic process"/>
    <property type="evidence" value="ECO:0007669"/>
    <property type="project" value="InterPro"/>
</dbReference>
<keyword evidence="9" id="KW-1185">Reference proteome</keyword>
<evidence type="ECO:0000256" key="1">
    <source>
        <dbReference type="ARBA" id="ARBA00006890"/>
    </source>
</evidence>
<sequence>MIKKAVIPVAGFGTRLLPITKAQPKEMLPVVNKPIVQYVVEDLVEAGVKNILFVTGKGKQAIENHFDMNYELECKLEKSGKYELLKIIKEINNLGNIFYVRQKEQKGLGDAILYGEEFVGDEYFIAMVGDTIYSKNIVKDLIKAHEKYGCSVIALERVPKEDVYKYGVIDGEEIEEGVYKIKNMVEKPKVEEAPSNLIITGAYLLSPKIFEKIKQTPPGRGGEIQITDAMNLLLKEEDIIGIEINCKRYDIGDVLGWLKANVEIGAEKFPEFREFLKEFVKSL</sequence>
<proteinExistence type="inferred from homology"/>
<dbReference type="Proteomes" id="UP000028781">
    <property type="component" value="Chromosome"/>
</dbReference>
<name>A0A076LHE0_9EURY</name>
<keyword evidence="3 6" id="KW-0808">Transferase</keyword>
<dbReference type="Pfam" id="PF00483">
    <property type="entry name" value="NTP_transferase"/>
    <property type="match status" value="1"/>
</dbReference>
<dbReference type="STRING" id="1301915.JH146_0093"/>
<evidence type="ECO:0000256" key="5">
    <source>
        <dbReference type="ARBA" id="ARBA00048128"/>
    </source>
</evidence>
<protein>
    <recommendedName>
        <fullName evidence="2 6">UTP--glucose-1-phosphate uridylyltransferase</fullName>
        <ecNumber evidence="2 6">2.7.7.9</ecNumber>
    </recommendedName>
    <alternativeName>
        <fullName evidence="6">UDP-glucose pyrophosphorylase</fullName>
    </alternativeName>
</protein>
<evidence type="ECO:0000256" key="6">
    <source>
        <dbReference type="RuleBase" id="RU361259"/>
    </source>
</evidence>
<accession>A0A076LHE0</accession>
<dbReference type="CDD" id="cd02541">
    <property type="entry name" value="UGPase_prokaryotic"/>
    <property type="match status" value="1"/>
</dbReference>
<evidence type="ECO:0000313" key="9">
    <source>
        <dbReference type="Proteomes" id="UP000028781"/>
    </source>
</evidence>
<dbReference type="EC" id="2.7.7.9" evidence="2 6"/>
<gene>
    <name evidence="8" type="ORF">JH146_0093</name>
</gene>
<dbReference type="Gene3D" id="3.90.550.10">
    <property type="entry name" value="Spore Coat Polysaccharide Biosynthesis Protein SpsA, Chain A"/>
    <property type="match status" value="1"/>
</dbReference>
<dbReference type="GeneID" id="24890684"/>
<organism evidence="8 9">
    <name type="scientific">Methanocaldococcus bathoardescens</name>
    <dbReference type="NCBI Taxonomy" id="1301915"/>
    <lineage>
        <taxon>Archaea</taxon>
        <taxon>Methanobacteriati</taxon>
        <taxon>Methanobacteriota</taxon>
        <taxon>Methanomada group</taxon>
        <taxon>Methanococci</taxon>
        <taxon>Methanococcales</taxon>
        <taxon>Methanocaldococcaceae</taxon>
        <taxon>Methanocaldococcus</taxon>
    </lineage>
</organism>
<keyword evidence="4 6" id="KW-0548">Nucleotidyltransferase</keyword>
<dbReference type="InterPro" id="IPR029044">
    <property type="entry name" value="Nucleotide-diphossugar_trans"/>
</dbReference>
<evidence type="ECO:0000313" key="8">
    <source>
        <dbReference type="EMBL" id="AIJ04944.1"/>
    </source>
</evidence>
<dbReference type="InterPro" id="IPR005771">
    <property type="entry name" value="GalU_uridylyltTrfase_bac/arc"/>
</dbReference>
<comment type="similarity">
    <text evidence="1 6">Belongs to the UDPGP type 2 family.</text>
</comment>
<evidence type="ECO:0000256" key="4">
    <source>
        <dbReference type="ARBA" id="ARBA00022695"/>
    </source>
</evidence>
<reference evidence="8 9" key="1">
    <citation type="journal article" date="2015" name="Int. J. Syst. Evol. Microbiol.">
        <title>M ethanocaldococcus bathoardescens sp. nov., a hyperthermophilic methanogen isolated from a volcanically active deep-sea hydrothermal vent.</title>
        <authorList>
            <person name="Stewart L.C."/>
            <person name="Jung J.H."/>
            <person name="Kim Y.T."/>
            <person name="Kwon S.W."/>
            <person name="Park C.S."/>
            <person name="Holden J.F."/>
        </authorList>
    </citation>
    <scope>NUCLEOTIDE SEQUENCE [LARGE SCALE GENOMIC DNA]</scope>
    <source>
        <strain evidence="8 9">JH146</strain>
    </source>
</reference>
<dbReference type="PANTHER" id="PTHR43197">
    <property type="entry name" value="UTP--GLUCOSE-1-PHOSPHATE URIDYLYLTRANSFERASE"/>
    <property type="match status" value="1"/>
</dbReference>
<comment type="catalytic activity">
    <reaction evidence="5 6">
        <text>alpha-D-glucose 1-phosphate + UTP + H(+) = UDP-alpha-D-glucose + diphosphate</text>
        <dbReference type="Rhea" id="RHEA:19889"/>
        <dbReference type="ChEBI" id="CHEBI:15378"/>
        <dbReference type="ChEBI" id="CHEBI:33019"/>
        <dbReference type="ChEBI" id="CHEBI:46398"/>
        <dbReference type="ChEBI" id="CHEBI:58601"/>
        <dbReference type="ChEBI" id="CHEBI:58885"/>
        <dbReference type="EC" id="2.7.7.9"/>
    </reaction>
</comment>
<dbReference type="PANTHER" id="PTHR43197:SF1">
    <property type="entry name" value="UTP--GLUCOSE-1-PHOSPHATE URIDYLYLTRANSFERASE"/>
    <property type="match status" value="1"/>
</dbReference>
<dbReference type="GO" id="GO:0003983">
    <property type="term" value="F:UTP:glucose-1-phosphate uridylyltransferase activity"/>
    <property type="evidence" value="ECO:0007669"/>
    <property type="project" value="UniProtKB-EC"/>
</dbReference>
<evidence type="ECO:0000256" key="2">
    <source>
        <dbReference type="ARBA" id="ARBA00012415"/>
    </source>
</evidence>
<dbReference type="EMBL" id="CP009149">
    <property type="protein sequence ID" value="AIJ04944.1"/>
    <property type="molecule type" value="Genomic_DNA"/>
</dbReference>
<dbReference type="RefSeq" id="WP_048201160.1">
    <property type="nucleotide sequence ID" value="NZ_CP009149.1"/>
</dbReference>
<evidence type="ECO:0000259" key="7">
    <source>
        <dbReference type="Pfam" id="PF00483"/>
    </source>
</evidence>